<proteinExistence type="predicted"/>
<evidence type="ECO:0000313" key="1">
    <source>
        <dbReference type="EMBL" id="KAJ7987796.1"/>
    </source>
</evidence>
<organism evidence="1 2">
    <name type="scientific">Dallia pectoralis</name>
    <name type="common">Alaska blackfish</name>
    <dbReference type="NCBI Taxonomy" id="75939"/>
    <lineage>
        <taxon>Eukaryota</taxon>
        <taxon>Metazoa</taxon>
        <taxon>Chordata</taxon>
        <taxon>Craniata</taxon>
        <taxon>Vertebrata</taxon>
        <taxon>Euteleostomi</taxon>
        <taxon>Actinopterygii</taxon>
        <taxon>Neopterygii</taxon>
        <taxon>Teleostei</taxon>
        <taxon>Protacanthopterygii</taxon>
        <taxon>Esociformes</taxon>
        <taxon>Umbridae</taxon>
        <taxon>Dallia</taxon>
    </lineage>
</organism>
<reference evidence="1" key="1">
    <citation type="submission" date="2021-05" db="EMBL/GenBank/DDBJ databases">
        <authorList>
            <person name="Pan Q."/>
            <person name="Jouanno E."/>
            <person name="Zahm M."/>
            <person name="Klopp C."/>
            <person name="Cabau C."/>
            <person name="Louis A."/>
            <person name="Berthelot C."/>
            <person name="Parey E."/>
            <person name="Roest Crollius H."/>
            <person name="Montfort J."/>
            <person name="Robinson-Rechavi M."/>
            <person name="Bouchez O."/>
            <person name="Lampietro C."/>
            <person name="Lopez Roques C."/>
            <person name="Donnadieu C."/>
            <person name="Postlethwait J."/>
            <person name="Bobe J."/>
            <person name="Dillon D."/>
            <person name="Chandos A."/>
            <person name="von Hippel F."/>
            <person name="Guiguen Y."/>
        </authorList>
    </citation>
    <scope>NUCLEOTIDE SEQUENCE</scope>
    <source>
        <strain evidence="1">YG-Jan2019</strain>
    </source>
</reference>
<sequence length="253" mass="27687">MNKDDGLKIRQKSSRLEVGLLRLLPVVKVSRRAALSHCNLTERSCGALVTVLSSNSSLLKELDLNINDLEDSGVKRLSSGLTSIHCKLETLGLNRCNLTVGCCESLASVLSSNSQLINLDLSDNNLQDSGVKMLCAGLAKPECKLQTLRLSGCLIKVDGFTSLNSALASNPSNLRELDLSYNHPEDLGVKLFSSALKNKKYKLEKTILEPNGEIWLKPGLKKYACVLTLDPNTAHKQFSFSQKQKGRLAPYVM</sequence>
<keyword evidence="2" id="KW-1185">Reference proteome</keyword>
<comment type="caution">
    <text evidence="1">The sequence shown here is derived from an EMBL/GenBank/DDBJ whole genome shotgun (WGS) entry which is preliminary data.</text>
</comment>
<gene>
    <name evidence="1" type="ORF">DPEC_G00330230</name>
</gene>
<accession>A0ACC2F8Z2</accession>
<protein>
    <submittedName>
        <fullName evidence="1">Uncharacterized protein</fullName>
    </submittedName>
</protein>
<name>A0ACC2F8Z2_DALPE</name>
<evidence type="ECO:0000313" key="2">
    <source>
        <dbReference type="Proteomes" id="UP001157502"/>
    </source>
</evidence>
<dbReference type="EMBL" id="CM055759">
    <property type="protein sequence ID" value="KAJ7987796.1"/>
    <property type="molecule type" value="Genomic_DNA"/>
</dbReference>
<dbReference type="Proteomes" id="UP001157502">
    <property type="component" value="Chromosome 32"/>
</dbReference>